<feature type="compositionally biased region" description="Basic and acidic residues" evidence="1">
    <location>
        <begin position="120"/>
        <end position="149"/>
    </location>
</feature>
<dbReference type="Proteomes" id="UP001174936">
    <property type="component" value="Unassembled WGS sequence"/>
</dbReference>
<gene>
    <name evidence="2" type="ORF">B0T16DRAFT_449517</name>
</gene>
<feature type="compositionally biased region" description="Basic and acidic residues" evidence="1">
    <location>
        <begin position="169"/>
        <end position="185"/>
    </location>
</feature>
<evidence type="ECO:0000313" key="3">
    <source>
        <dbReference type="Proteomes" id="UP001174936"/>
    </source>
</evidence>
<evidence type="ECO:0000256" key="1">
    <source>
        <dbReference type="SAM" id="MobiDB-lite"/>
    </source>
</evidence>
<comment type="caution">
    <text evidence="2">The sequence shown here is derived from an EMBL/GenBank/DDBJ whole genome shotgun (WGS) entry which is preliminary data.</text>
</comment>
<proteinExistence type="predicted"/>
<dbReference type="AlphaFoldDB" id="A0AA40CHE2"/>
<name>A0AA40CHE2_9PEZI</name>
<feature type="compositionally biased region" description="Low complexity" evidence="1">
    <location>
        <begin position="101"/>
        <end position="113"/>
    </location>
</feature>
<keyword evidence="3" id="KW-1185">Reference proteome</keyword>
<sequence length="385" mass="42742">MDHLNPLGPHARGKTGSRKRGESMKAPLPEFKFPPGERVAEAHPLAQVSPPELARQRPKRLGAFQRLVPLAEPQEQGGKAADPTARTDKSPSPRFPIFDYSTSHSTISSPSKSEAQTSVEPKDNDWAKDSELEPLLNRDEPQAKADANHKQQPTIPSTLPFPLISLPEAQRRMRESRKSAPDLEQSRPPTAVAWTSKPLPSVPLAPSPDNLPEKLQAECPWLAIKMQTIEFDLVALRQQREDIKQMLKMDEPIRMAALKRLDRQIREDFQSKNTLSVVPIRTVASIMPEKCCDGAVTPPVSPASTIRADDVLVASSSSAALLKEDEEEEWEELERQIEETHTNVRRATVVLERMKSHFPAIGEAVDAETGEQIIFQDGVDGENQG</sequence>
<dbReference type="EMBL" id="JAULSV010000007">
    <property type="protein sequence ID" value="KAK0638542.1"/>
    <property type="molecule type" value="Genomic_DNA"/>
</dbReference>
<evidence type="ECO:0000313" key="2">
    <source>
        <dbReference type="EMBL" id="KAK0638542.1"/>
    </source>
</evidence>
<feature type="region of interest" description="Disordered" evidence="1">
    <location>
        <begin position="1"/>
        <end position="208"/>
    </location>
</feature>
<reference evidence="2" key="1">
    <citation type="submission" date="2023-06" db="EMBL/GenBank/DDBJ databases">
        <title>Genome-scale phylogeny and comparative genomics of the fungal order Sordariales.</title>
        <authorList>
            <consortium name="Lawrence Berkeley National Laboratory"/>
            <person name="Hensen N."/>
            <person name="Bonometti L."/>
            <person name="Westerberg I."/>
            <person name="Brannstrom I.O."/>
            <person name="Guillou S."/>
            <person name="Cros-Aarteil S."/>
            <person name="Calhoun S."/>
            <person name="Haridas S."/>
            <person name="Kuo A."/>
            <person name="Mondo S."/>
            <person name="Pangilinan J."/>
            <person name="Riley R."/>
            <person name="Labutti K."/>
            <person name="Andreopoulos B."/>
            <person name="Lipzen A."/>
            <person name="Chen C."/>
            <person name="Yanf M."/>
            <person name="Daum C."/>
            <person name="Ng V."/>
            <person name="Clum A."/>
            <person name="Steindorff A."/>
            <person name="Ohm R."/>
            <person name="Martin F."/>
            <person name="Silar P."/>
            <person name="Natvig D."/>
            <person name="Lalanne C."/>
            <person name="Gautier V."/>
            <person name="Ament-Velasquez S.L."/>
            <person name="Kruys A."/>
            <person name="Hutchinson M.I."/>
            <person name="Powell A.J."/>
            <person name="Barry K."/>
            <person name="Miller A.N."/>
            <person name="Grigoriev I.V."/>
            <person name="Debuchy R."/>
            <person name="Gladieux P."/>
            <person name="Thoren M.H."/>
            <person name="Johannesson H."/>
        </authorList>
    </citation>
    <scope>NUCLEOTIDE SEQUENCE</scope>
    <source>
        <strain evidence="2">SMH2532-1</strain>
    </source>
</reference>
<protein>
    <submittedName>
        <fullName evidence="2">Uncharacterized protein</fullName>
    </submittedName>
</protein>
<organism evidence="2 3">
    <name type="scientific">Cercophora newfieldiana</name>
    <dbReference type="NCBI Taxonomy" id="92897"/>
    <lineage>
        <taxon>Eukaryota</taxon>
        <taxon>Fungi</taxon>
        <taxon>Dikarya</taxon>
        <taxon>Ascomycota</taxon>
        <taxon>Pezizomycotina</taxon>
        <taxon>Sordariomycetes</taxon>
        <taxon>Sordariomycetidae</taxon>
        <taxon>Sordariales</taxon>
        <taxon>Lasiosphaeriaceae</taxon>
        <taxon>Cercophora</taxon>
    </lineage>
</organism>
<accession>A0AA40CHE2</accession>